<dbReference type="Gene3D" id="3.40.30.10">
    <property type="entry name" value="Glutaredoxin"/>
    <property type="match status" value="1"/>
</dbReference>
<reference evidence="4 5" key="1">
    <citation type="submission" date="2018-04" db="EMBL/GenBank/DDBJ databases">
        <title>Novel Campyloabacter and Helicobacter Species and Strains.</title>
        <authorList>
            <person name="Mannion A.J."/>
            <person name="Shen Z."/>
            <person name="Fox J.G."/>
        </authorList>
    </citation>
    <scope>NUCLEOTIDE SEQUENCE [LARGE SCALE GENOMIC DNA]</scope>
    <source>
        <strain evidence="4 5">MIT 12-6600</strain>
    </source>
</reference>
<dbReference type="OrthoDB" id="9813820at2"/>
<proteinExistence type="predicted"/>
<dbReference type="AlphaFoldDB" id="A0A3D8IL68"/>
<keyword evidence="5" id="KW-1185">Reference proteome</keyword>
<comment type="caution">
    <text evidence="4">The sequence shown here is derived from an EMBL/GenBank/DDBJ whole genome shotgun (WGS) entry which is preliminary data.</text>
</comment>
<organism evidence="4 5">
    <name type="scientific">Helicobacter equorum</name>
    <dbReference type="NCBI Taxonomy" id="361872"/>
    <lineage>
        <taxon>Bacteria</taxon>
        <taxon>Pseudomonadati</taxon>
        <taxon>Campylobacterota</taxon>
        <taxon>Epsilonproteobacteria</taxon>
        <taxon>Campylobacterales</taxon>
        <taxon>Helicobacteraceae</taxon>
        <taxon>Helicobacter</taxon>
    </lineage>
</organism>
<dbReference type="PROSITE" id="PS51257">
    <property type="entry name" value="PROKAR_LIPOPROTEIN"/>
    <property type="match status" value="1"/>
</dbReference>
<dbReference type="InterPro" id="IPR013766">
    <property type="entry name" value="Thioredoxin_domain"/>
</dbReference>
<dbReference type="PROSITE" id="PS51352">
    <property type="entry name" value="THIOREDOXIN_2"/>
    <property type="match status" value="1"/>
</dbReference>
<keyword evidence="2" id="KW-0732">Signal</keyword>
<evidence type="ECO:0000256" key="1">
    <source>
        <dbReference type="SAM" id="MobiDB-lite"/>
    </source>
</evidence>
<feature type="chain" id="PRO_5017830034" description="Thioredoxin domain-containing protein" evidence="2">
    <location>
        <begin position="21"/>
        <end position="230"/>
    </location>
</feature>
<dbReference type="EMBL" id="NXLT01000010">
    <property type="protein sequence ID" value="RDU65938.1"/>
    <property type="molecule type" value="Genomic_DNA"/>
</dbReference>
<feature type="domain" description="Thioredoxin" evidence="3">
    <location>
        <begin position="44"/>
        <end position="203"/>
    </location>
</feature>
<evidence type="ECO:0000313" key="4">
    <source>
        <dbReference type="EMBL" id="RDU65938.1"/>
    </source>
</evidence>
<sequence length="230" mass="26125">MKRFSYAAYMCLVLSLMVGCQDNKNTQSTQKRDLFAYTIITTDTQDSQQNPAQNLVIEVLDQSNDRLAFYPSQHNNTQNNDPAKSIFDKPKPTIVLFTQDDCKNCLTQAPYIVQLKEKYPSQIDLLILNTQTQTNGVDEILKTHYKSYPIYTPNDSKNLVAFLNKDISQGYLALFDEEGNKVIDYVGLVPPEMLERDILFLIHDTELPQANPQDSAQSVQESGDLQSSQE</sequence>
<dbReference type="Proteomes" id="UP000256514">
    <property type="component" value="Unassembled WGS sequence"/>
</dbReference>
<evidence type="ECO:0000313" key="5">
    <source>
        <dbReference type="Proteomes" id="UP000256514"/>
    </source>
</evidence>
<feature type="signal peptide" evidence="2">
    <location>
        <begin position="1"/>
        <end position="20"/>
    </location>
</feature>
<gene>
    <name evidence="4" type="ORF">CQA54_08245</name>
</gene>
<feature type="region of interest" description="Disordered" evidence="1">
    <location>
        <begin position="210"/>
        <end position="230"/>
    </location>
</feature>
<protein>
    <recommendedName>
        <fullName evidence="3">Thioredoxin domain-containing protein</fullName>
    </recommendedName>
</protein>
<name>A0A3D8IL68_9HELI</name>
<accession>A0A3D8IL68</accession>
<dbReference type="SUPFAM" id="SSF52833">
    <property type="entry name" value="Thioredoxin-like"/>
    <property type="match status" value="1"/>
</dbReference>
<evidence type="ECO:0000259" key="3">
    <source>
        <dbReference type="PROSITE" id="PS51352"/>
    </source>
</evidence>
<evidence type="ECO:0000256" key="2">
    <source>
        <dbReference type="SAM" id="SignalP"/>
    </source>
</evidence>
<dbReference type="InterPro" id="IPR036249">
    <property type="entry name" value="Thioredoxin-like_sf"/>
</dbReference>
<dbReference type="RefSeq" id="WP_115571616.1">
    <property type="nucleotide sequence ID" value="NZ_NXLT01000010.1"/>
</dbReference>